<evidence type="ECO:0000256" key="3">
    <source>
        <dbReference type="ARBA" id="ARBA00023172"/>
    </source>
</evidence>
<accession>A0A512RFJ1</accession>
<gene>
    <name evidence="6" type="ORF">CCY01nite_07330</name>
</gene>
<comment type="caution">
    <text evidence="6">The sequence shown here is derived from an EMBL/GenBank/DDBJ whole genome shotgun (WGS) entry which is preliminary data.</text>
</comment>
<keyword evidence="2 4" id="KW-0238">DNA-binding</keyword>
<evidence type="ECO:0000313" key="7">
    <source>
        <dbReference type="Proteomes" id="UP000321436"/>
    </source>
</evidence>
<dbReference type="GO" id="GO:0006310">
    <property type="term" value="P:DNA recombination"/>
    <property type="evidence" value="ECO:0007669"/>
    <property type="project" value="UniProtKB-KW"/>
</dbReference>
<dbReference type="Pfam" id="PF00589">
    <property type="entry name" value="Phage_integrase"/>
    <property type="match status" value="1"/>
</dbReference>
<evidence type="ECO:0000313" key="6">
    <source>
        <dbReference type="EMBL" id="GEP94473.1"/>
    </source>
</evidence>
<dbReference type="AlphaFoldDB" id="A0A512RFJ1"/>
<dbReference type="Proteomes" id="UP000321436">
    <property type="component" value="Unassembled WGS sequence"/>
</dbReference>
<organism evidence="6 7">
    <name type="scientific">Chitinophaga cymbidii</name>
    <dbReference type="NCBI Taxonomy" id="1096750"/>
    <lineage>
        <taxon>Bacteria</taxon>
        <taxon>Pseudomonadati</taxon>
        <taxon>Bacteroidota</taxon>
        <taxon>Chitinophagia</taxon>
        <taxon>Chitinophagales</taxon>
        <taxon>Chitinophagaceae</taxon>
        <taxon>Chitinophaga</taxon>
    </lineage>
</organism>
<dbReference type="InterPro" id="IPR035386">
    <property type="entry name" value="Arm-DNA-bind_5"/>
</dbReference>
<dbReference type="Pfam" id="PF13102">
    <property type="entry name" value="Phage_int_SAM_5"/>
    <property type="match status" value="1"/>
</dbReference>
<dbReference type="Gene3D" id="1.10.443.10">
    <property type="entry name" value="Intergrase catalytic core"/>
    <property type="match status" value="1"/>
</dbReference>
<protein>
    <submittedName>
        <fullName evidence="6">Integrase</fullName>
    </submittedName>
</protein>
<evidence type="ECO:0000256" key="1">
    <source>
        <dbReference type="ARBA" id="ARBA00022908"/>
    </source>
</evidence>
<keyword evidence="3" id="KW-0233">DNA recombination</keyword>
<dbReference type="Pfam" id="PF17293">
    <property type="entry name" value="Arm-DNA-bind_5"/>
    <property type="match status" value="1"/>
</dbReference>
<dbReference type="EMBL" id="BKAU01000001">
    <property type="protein sequence ID" value="GEP94473.1"/>
    <property type="molecule type" value="Genomic_DNA"/>
</dbReference>
<dbReference type="InterPro" id="IPR025269">
    <property type="entry name" value="SAM-like_dom"/>
</dbReference>
<dbReference type="InterPro" id="IPR002104">
    <property type="entry name" value="Integrase_catalytic"/>
</dbReference>
<reference evidence="6 7" key="1">
    <citation type="submission" date="2019-07" db="EMBL/GenBank/DDBJ databases">
        <title>Whole genome shotgun sequence of Chitinophaga cymbidii NBRC 109752.</title>
        <authorList>
            <person name="Hosoyama A."/>
            <person name="Uohara A."/>
            <person name="Ohji S."/>
            <person name="Ichikawa N."/>
        </authorList>
    </citation>
    <scope>NUCLEOTIDE SEQUENCE [LARGE SCALE GENOMIC DNA]</scope>
    <source>
        <strain evidence="6 7">NBRC 109752</strain>
    </source>
</reference>
<sequence>MDKQGRAPIYVRITVEGSPRAEMSLGKKIYPEDWNPEDECINLHAKNKELALVNTIIKQYRAKLETDYFVLSSQREVVTSQMLKHYFKGEQEKKEEKKEEILPEVYEQIDEYIKVKKGKVSPNTISVYENVKIHLKAFEAFSSKQITFNSFDFNFYDSYVDFLTYHYVQARFKKPVIGLKLNTIGKTIKHLKGFIKDRVRRKIIAPIDLTDFKVPDEESDAIYLTFSEIAAIYYTDLSMYPDLIQDRNRFVVACLTGLRFSDFSTLEKHNLRNGLLYKKQNKSDHWVVIPVREEALKILEEIFKDDIPVSSNPEFNRNIKIIGKLAGINQLITFRYKKGNQDIEVTKAKCDWITSHTGRRSFCTNEFLAETPVKLIMMISGHKKEKDFYRYIRIKPEEAAEILKKIWMARNRMRAFAGDNNVVGQLDSGKTNEGEMEPIREFEC</sequence>
<proteinExistence type="predicted"/>
<dbReference type="GO" id="GO:0003677">
    <property type="term" value="F:DNA binding"/>
    <property type="evidence" value="ECO:0007669"/>
    <property type="project" value="UniProtKB-UniRule"/>
</dbReference>
<dbReference type="Gene3D" id="1.10.150.130">
    <property type="match status" value="1"/>
</dbReference>
<name>A0A512RFJ1_9BACT</name>
<dbReference type="GO" id="GO:0015074">
    <property type="term" value="P:DNA integration"/>
    <property type="evidence" value="ECO:0007669"/>
    <property type="project" value="UniProtKB-KW"/>
</dbReference>
<dbReference type="InterPro" id="IPR013762">
    <property type="entry name" value="Integrase-like_cat_sf"/>
</dbReference>
<keyword evidence="1" id="KW-0229">DNA integration</keyword>
<feature type="domain" description="Core-binding (CB)" evidence="5">
    <location>
        <begin position="103"/>
        <end position="199"/>
    </location>
</feature>
<dbReference type="SUPFAM" id="SSF56349">
    <property type="entry name" value="DNA breaking-rejoining enzymes"/>
    <property type="match status" value="1"/>
</dbReference>
<evidence type="ECO:0000256" key="2">
    <source>
        <dbReference type="ARBA" id="ARBA00023125"/>
    </source>
</evidence>
<dbReference type="InterPro" id="IPR044068">
    <property type="entry name" value="CB"/>
</dbReference>
<dbReference type="InterPro" id="IPR010998">
    <property type="entry name" value="Integrase_recombinase_N"/>
</dbReference>
<evidence type="ECO:0000259" key="5">
    <source>
        <dbReference type="PROSITE" id="PS51900"/>
    </source>
</evidence>
<evidence type="ECO:0000256" key="4">
    <source>
        <dbReference type="PROSITE-ProRule" id="PRU01248"/>
    </source>
</evidence>
<dbReference type="InterPro" id="IPR011010">
    <property type="entry name" value="DNA_brk_join_enz"/>
</dbReference>
<dbReference type="PROSITE" id="PS51900">
    <property type="entry name" value="CB"/>
    <property type="match status" value="1"/>
</dbReference>
<keyword evidence="7" id="KW-1185">Reference proteome</keyword>